<reference evidence="2" key="2">
    <citation type="journal article" date="2015" name="Data Brief">
        <title>Shoot transcriptome of the giant reed, Arundo donax.</title>
        <authorList>
            <person name="Barrero R.A."/>
            <person name="Guerrero F.D."/>
            <person name="Moolhuijzen P."/>
            <person name="Goolsby J.A."/>
            <person name="Tidwell J."/>
            <person name="Bellgard S.E."/>
            <person name="Bellgard M.I."/>
        </authorList>
    </citation>
    <scope>NUCLEOTIDE SEQUENCE</scope>
    <source>
        <tissue evidence="2">Shoot tissue taken approximately 20 cm above the soil surface</tissue>
    </source>
</reference>
<evidence type="ECO:0000256" key="1">
    <source>
        <dbReference type="SAM" id="MobiDB-lite"/>
    </source>
</evidence>
<reference evidence="2" key="1">
    <citation type="submission" date="2014-09" db="EMBL/GenBank/DDBJ databases">
        <authorList>
            <person name="Magalhaes I.L.F."/>
            <person name="Oliveira U."/>
            <person name="Santos F.R."/>
            <person name="Vidigal T.H.D.A."/>
            <person name="Brescovit A.D."/>
            <person name="Santos A.J."/>
        </authorList>
    </citation>
    <scope>NUCLEOTIDE SEQUENCE</scope>
    <source>
        <tissue evidence="2">Shoot tissue taken approximately 20 cm above the soil surface</tissue>
    </source>
</reference>
<evidence type="ECO:0000313" key="2">
    <source>
        <dbReference type="EMBL" id="JAD61692.1"/>
    </source>
</evidence>
<organism evidence="2">
    <name type="scientific">Arundo donax</name>
    <name type="common">Giant reed</name>
    <name type="synonym">Donax arundinaceus</name>
    <dbReference type="NCBI Taxonomy" id="35708"/>
    <lineage>
        <taxon>Eukaryota</taxon>
        <taxon>Viridiplantae</taxon>
        <taxon>Streptophyta</taxon>
        <taxon>Embryophyta</taxon>
        <taxon>Tracheophyta</taxon>
        <taxon>Spermatophyta</taxon>
        <taxon>Magnoliopsida</taxon>
        <taxon>Liliopsida</taxon>
        <taxon>Poales</taxon>
        <taxon>Poaceae</taxon>
        <taxon>PACMAD clade</taxon>
        <taxon>Arundinoideae</taxon>
        <taxon>Arundineae</taxon>
        <taxon>Arundo</taxon>
    </lineage>
</organism>
<name>A0A0A9BR01_ARUDO</name>
<accession>A0A0A9BR01</accession>
<proteinExistence type="predicted"/>
<feature type="region of interest" description="Disordered" evidence="1">
    <location>
        <begin position="42"/>
        <end position="70"/>
    </location>
</feature>
<protein>
    <submittedName>
        <fullName evidence="2">Uncharacterized protein</fullName>
    </submittedName>
</protein>
<dbReference type="EMBL" id="GBRH01236203">
    <property type="protein sequence ID" value="JAD61692.1"/>
    <property type="molecule type" value="Transcribed_RNA"/>
</dbReference>
<dbReference type="AlphaFoldDB" id="A0A0A9BR01"/>
<sequence length="70" mass="7588">MLMHHPPLPLLQLRSRAMAPTDGFRCAHRSLGLLRVSGQRRCQGSSMPAVAADRRLAEGAGSRAPSTQRP</sequence>